<evidence type="ECO:0000256" key="4">
    <source>
        <dbReference type="ARBA" id="ARBA00022679"/>
    </source>
</evidence>
<feature type="transmembrane region" description="Helical" evidence="8">
    <location>
        <begin position="232"/>
        <end position="254"/>
    </location>
</feature>
<proteinExistence type="predicted"/>
<evidence type="ECO:0000256" key="6">
    <source>
        <dbReference type="ARBA" id="ARBA00022989"/>
    </source>
</evidence>
<evidence type="ECO:0000313" key="11">
    <source>
        <dbReference type="Proteomes" id="UP000033860"/>
    </source>
</evidence>
<evidence type="ECO:0000256" key="8">
    <source>
        <dbReference type="SAM" id="Phobius"/>
    </source>
</evidence>
<keyword evidence="5 8" id="KW-0812">Transmembrane</keyword>
<gene>
    <name evidence="10" type="ORF">UX85_C0005G0018</name>
</gene>
<keyword evidence="3" id="KW-0328">Glycosyltransferase</keyword>
<dbReference type="AlphaFoldDB" id="A0A0G1UTC9"/>
<dbReference type="PANTHER" id="PTHR33908">
    <property type="entry name" value="MANNOSYLTRANSFERASE YKCB-RELATED"/>
    <property type="match status" value="1"/>
</dbReference>
<evidence type="ECO:0000256" key="2">
    <source>
        <dbReference type="ARBA" id="ARBA00022475"/>
    </source>
</evidence>
<keyword evidence="4" id="KW-0808">Transferase</keyword>
<comment type="caution">
    <text evidence="10">The sequence shown here is derived from an EMBL/GenBank/DDBJ whole genome shotgun (WGS) entry which is preliminary data.</text>
</comment>
<keyword evidence="6 8" id="KW-1133">Transmembrane helix</keyword>
<feature type="transmembrane region" description="Helical" evidence="8">
    <location>
        <begin position="365"/>
        <end position="384"/>
    </location>
</feature>
<evidence type="ECO:0000256" key="7">
    <source>
        <dbReference type="ARBA" id="ARBA00023136"/>
    </source>
</evidence>
<evidence type="ECO:0000313" key="10">
    <source>
        <dbReference type="EMBL" id="KKU60980.1"/>
    </source>
</evidence>
<dbReference type="GO" id="GO:0005886">
    <property type="term" value="C:plasma membrane"/>
    <property type="evidence" value="ECO:0007669"/>
    <property type="project" value="UniProtKB-SubCell"/>
</dbReference>
<evidence type="ECO:0000256" key="5">
    <source>
        <dbReference type="ARBA" id="ARBA00022692"/>
    </source>
</evidence>
<feature type="transmembrane region" description="Helical" evidence="8">
    <location>
        <begin position="199"/>
        <end position="226"/>
    </location>
</feature>
<keyword evidence="2" id="KW-1003">Cell membrane</keyword>
<feature type="transmembrane region" description="Helical" evidence="8">
    <location>
        <begin position="339"/>
        <end position="356"/>
    </location>
</feature>
<dbReference type="InterPro" id="IPR050297">
    <property type="entry name" value="LipidA_mod_glycosyltrf_83"/>
</dbReference>
<feature type="transmembrane region" description="Helical" evidence="8">
    <location>
        <begin position="292"/>
        <end position="308"/>
    </location>
</feature>
<dbReference type="GO" id="GO:0009103">
    <property type="term" value="P:lipopolysaccharide biosynthetic process"/>
    <property type="evidence" value="ECO:0007669"/>
    <property type="project" value="UniProtKB-ARBA"/>
</dbReference>
<dbReference type="Proteomes" id="UP000033860">
    <property type="component" value="Unassembled WGS sequence"/>
</dbReference>
<feature type="transmembrane region" description="Helical" evidence="8">
    <location>
        <begin position="390"/>
        <end position="407"/>
    </location>
</feature>
<organism evidence="10 11">
    <name type="scientific">Candidatus Beckwithbacteria bacterium GW2011_GWB1_47_15</name>
    <dbReference type="NCBI Taxonomy" id="1618371"/>
    <lineage>
        <taxon>Bacteria</taxon>
        <taxon>Candidatus Beckwithiibacteriota</taxon>
    </lineage>
</organism>
<sequence>MRKAIISLVTVWAVIVLGVFLRAFKADVYPVDNNDDGLHYAWAGITFWDRPLAPMTHSIFDENNPALIWRSQFMDYIPIERFGMKIVRPWLDHPPLGAAIIALPAKLLGFKALGPIPQMVVRFPALVASIFTLYLTYALARDLFSQRAAKLAVTFLATVPYFVVAHRQSFLENILTPVFLAVLIYLRRFLHKKAQLMPVVALAFVSGWIKVVGFAVPLMLAVWAGYKKNFKVAIKLAAVGLASAASYAIYGLAVDKQLFVNTLTNQSVRGAFVSSFLNAVTTIEFYGPFRDGWYVLGFILMLALIVKNKSDQERFYSWFAAAWLVVIFLTSGTLANSPWYRYPLIPFMAMALGFYADRFLKQNSLFLALPFWLLGLTGLDLIGADLPSSWLRLATVIFFSVYGLNLLVKNRLVGKLAKLTTRVFLAALVLLNIYVNLRFETVYCSHERCLAPTKIILEAK</sequence>
<dbReference type="EMBL" id="LCNT01000005">
    <property type="protein sequence ID" value="KKU60980.1"/>
    <property type="molecule type" value="Genomic_DNA"/>
</dbReference>
<feature type="transmembrane region" description="Helical" evidence="8">
    <location>
        <begin position="170"/>
        <end position="187"/>
    </location>
</feature>
<feature type="domain" description="Glycosyltransferase RgtA/B/C/D-like" evidence="9">
    <location>
        <begin position="92"/>
        <end position="237"/>
    </location>
</feature>
<feature type="transmembrane region" description="Helical" evidence="8">
    <location>
        <begin position="315"/>
        <end position="333"/>
    </location>
</feature>
<evidence type="ECO:0000256" key="1">
    <source>
        <dbReference type="ARBA" id="ARBA00004651"/>
    </source>
</evidence>
<protein>
    <recommendedName>
        <fullName evidence="9">Glycosyltransferase RgtA/B/C/D-like domain-containing protein</fullName>
    </recommendedName>
</protein>
<feature type="transmembrane region" description="Helical" evidence="8">
    <location>
        <begin position="119"/>
        <end position="140"/>
    </location>
</feature>
<dbReference type="PANTHER" id="PTHR33908:SF11">
    <property type="entry name" value="MEMBRANE PROTEIN"/>
    <property type="match status" value="1"/>
</dbReference>
<dbReference type="GO" id="GO:0016763">
    <property type="term" value="F:pentosyltransferase activity"/>
    <property type="evidence" value="ECO:0007669"/>
    <property type="project" value="TreeGrafter"/>
</dbReference>
<comment type="subcellular location">
    <subcellularLocation>
        <location evidence="1">Cell membrane</location>
        <topology evidence="1">Multi-pass membrane protein</topology>
    </subcellularLocation>
</comment>
<name>A0A0G1UTC9_9BACT</name>
<dbReference type="InterPro" id="IPR038731">
    <property type="entry name" value="RgtA/B/C-like"/>
</dbReference>
<dbReference type="Pfam" id="PF13231">
    <property type="entry name" value="PMT_2"/>
    <property type="match status" value="1"/>
</dbReference>
<accession>A0A0G1UTC9</accession>
<keyword evidence="7 8" id="KW-0472">Membrane</keyword>
<evidence type="ECO:0000259" key="9">
    <source>
        <dbReference type="Pfam" id="PF13231"/>
    </source>
</evidence>
<evidence type="ECO:0000256" key="3">
    <source>
        <dbReference type="ARBA" id="ARBA00022676"/>
    </source>
</evidence>
<reference evidence="10 11" key="1">
    <citation type="journal article" date="2015" name="Nature">
        <title>rRNA introns, odd ribosomes, and small enigmatic genomes across a large radiation of phyla.</title>
        <authorList>
            <person name="Brown C.T."/>
            <person name="Hug L.A."/>
            <person name="Thomas B.C."/>
            <person name="Sharon I."/>
            <person name="Castelle C.J."/>
            <person name="Singh A."/>
            <person name="Wilkins M.J."/>
            <person name="Williams K.H."/>
            <person name="Banfield J.F."/>
        </authorList>
    </citation>
    <scope>NUCLEOTIDE SEQUENCE [LARGE SCALE GENOMIC DNA]</scope>
</reference>